<dbReference type="AlphaFoldDB" id="A0A9D4BF29"/>
<dbReference type="EMBL" id="JAIWYP010000020">
    <property type="protein sequence ID" value="KAH3692737.1"/>
    <property type="molecule type" value="Genomic_DNA"/>
</dbReference>
<evidence type="ECO:0000313" key="1">
    <source>
        <dbReference type="EMBL" id="KAH3692737.1"/>
    </source>
</evidence>
<keyword evidence="2" id="KW-1185">Reference proteome</keyword>
<evidence type="ECO:0000313" key="2">
    <source>
        <dbReference type="Proteomes" id="UP000828390"/>
    </source>
</evidence>
<dbReference type="Proteomes" id="UP000828390">
    <property type="component" value="Unassembled WGS sequence"/>
</dbReference>
<proteinExistence type="predicted"/>
<name>A0A9D4BF29_DREPO</name>
<gene>
    <name evidence="1" type="ORF">DPMN_193891</name>
</gene>
<reference evidence="1" key="1">
    <citation type="journal article" date="2019" name="bioRxiv">
        <title>The Genome of the Zebra Mussel, Dreissena polymorpha: A Resource for Invasive Species Research.</title>
        <authorList>
            <person name="McCartney M.A."/>
            <person name="Auch B."/>
            <person name="Kono T."/>
            <person name="Mallez S."/>
            <person name="Zhang Y."/>
            <person name="Obille A."/>
            <person name="Becker A."/>
            <person name="Abrahante J.E."/>
            <person name="Garbe J."/>
            <person name="Badalamenti J.P."/>
            <person name="Herman A."/>
            <person name="Mangelson H."/>
            <person name="Liachko I."/>
            <person name="Sullivan S."/>
            <person name="Sone E.D."/>
            <person name="Koren S."/>
            <person name="Silverstein K.A.T."/>
            <person name="Beckman K.B."/>
            <person name="Gohl D.M."/>
        </authorList>
    </citation>
    <scope>NUCLEOTIDE SEQUENCE</scope>
    <source>
        <strain evidence="1">Duluth1</strain>
        <tissue evidence="1">Whole animal</tissue>
    </source>
</reference>
<reference evidence="1" key="2">
    <citation type="submission" date="2020-11" db="EMBL/GenBank/DDBJ databases">
        <authorList>
            <person name="McCartney M.A."/>
            <person name="Auch B."/>
            <person name="Kono T."/>
            <person name="Mallez S."/>
            <person name="Becker A."/>
            <person name="Gohl D.M."/>
            <person name="Silverstein K.A.T."/>
            <person name="Koren S."/>
            <person name="Bechman K.B."/>
            <person name="Herman A."/>
            <person name="Abrahante J.E."/>
            <person name="Garbe J."/>
        </authorList>
    </citation>
    <scope>NUCLEOTIDE SEQUENCE</scope>
    <source>
        <strain evidence="1">Duluth1</strain>
        <tissue evidence="1">Whole animal</tissue>
    </source>
</reference>
<sequence>MARSNYPIRGVQAIYVTGKRPHPWRLCLITHRHKSSPVEAITNYFEDSDRVGIRKVAFDVVGQGTRDDEEPQYLSG</sequence>
<accession>A0A9D4BF29</accession>
<comment type="caution">
    <text evidence="1">The sequence shown here is derived from an EMBL/GenBank/DDBJ whole genome shotgun (WGS) entry which is preliminary data.</text>
</comment>
<protein>
    <submittedName>
        <fullName evidence="1">Uncharacterized protein</fullName>
    </submittedName>
</protein>
<organism evidence="1 2">
    <name type="scientific">Dreissena polymorpha</name>
    <name type="common">Zebra mussel</name>
    <name type="synonym">Mytilus polymorpha</name>
    <dbReference type="NCBI Taxonomy" id="45954"/>
    <lineage>
        <taxon>Eukaryota</taxon>
        <taxon>Metazoa</taxon>
        <taxon>Spiralia</taxon>
        <taxon>Lophotrochozoa</taxon>
        <taxon>Mollusca</taxon>
        <taxon>Bivalvia</taxon>
        <taxon>Autobranchia</taxon>
        <taxon>Heteroconchia</taxon>
        <taxon>Euheterodonta</taxon>
        <taxon>Imparidentia</taxon>
        <taxon>Neoheterodontei</taxon>
        <taxon>Myida</taxon>
        <taxon>Dreissenoidea</taxon>
        <taxon>Dreissenidae</taxon>
        <taxon>Dreissena</taxon>
    </lineage>
</organism>